<reference evidence="2 3" key="1">
    <citation type="journal article" date="2016" name="Mol. Biol. Evol.">
        <title>Comparative Genomics of Early-Diverging Mushroom-Forming Fungi Provides Insights into the Origins of Lignocellulose Decay Capabilities.</title>
        <authorList>
            <person name="Nagy L.G."/>
            <person name="Riley R."/>
            <person name="Tritt A."/>
            <person name="Adam C."/>
            <person name="Daum C."/>
            <person name="Floudas D."/>
            <person name="Sun H."/>
            <person name="Yadav J.S."/>
            <person name="Pangilinan J."/>
            <person name="Larsson K.H."/>
            <person name="Matsuura K."/>
            <person name="Barry K."/>
            <person name="Labutti K."/>
            <person name="Kuo R."/>
            <person name="Ohm R.A."/>
            <person name="Bhattacharya S.S."/>
            <person name="Shirouzu T."/>
            <person name="Yoshinaga Y."/>
            <person name="Martin F.M."/>
            <person name="Grigoriev I.V."/>
            <person name="Hibbett D.S."/>
        </authorList>
    </citation>
    <scope>NUCLEOTIDE SEQUENCE [LARGE SCALE GENOMIC DNA]</scope>
    <source>
        <strain evidence="2 3">HHB9708</strain>
    </source>
</reference>
<evidence type="ECO:0000313" key="3">
    <source>
        <dbReference type="Proteomes" id="UP000076722"/>
    </source>
</evidence>
<dbReference type="Proteomes" id="UP000076722">
    <property type="component" value="Unassembled WGS sequence"/>
</dbReference>
<feature type="region of interest" description="Disordered" evidence="1">
    <location>
        <begin position="68"/>
        <end position="87"/>
    </location>
</feature>
<accession>A0A164WJR8</accession>
<dbReference type="EMBL" id="KV419402">
    <property type="protein sequence ID" value="KZS95107.1"/>
    <property type="molecule type" value="Genomic_DNA"/>
</dbReference>
<keyword evidence="3" id="KW-1185">Reference proteome</keyword>
<protein>
    <submittedName>
        <fullName evidence="2">Uncharacterized protein</fullName>
    </submittedName>
</protein>
<sequence length="418" mass="47076">MAGVASAESDIKKAEERAALRAKVIAMEVKNHTWNAHQHAADHIALAVSQIVNDFFVDVESVERSPTKISRTPAVEEGTQHDTKSASARPSMTILDRIIRLSHKIQNDDAALALLNKFCEEEGVRELRFAPKDNALPGGEWPMFFVLEIVEAGAQIARVTNSLTPTIKSLTHLELVQALKRFLKEADDHPSLLTGNLENRRKFRDFAFDSLEWMVAENVAYVVEPLYNYALSLSSGPRPNLAQSLHGLKSAVALTNVRVVSKHVLYDAMMWVGCAETFLANLRSWLKRSGDYKWQLFIAIFLHPAFGFSYLDELCSSEDLTEGQKRLKKTMLPFNNLLGSLDDCLLARSEIEIFSLEPPAKNVLDAVEWWNLTFPLLAKVAVVYLAQYPTSSSALEDKRVRQIHTPALRRHKAFYYQL</sequence>
<name>A0A164WJR8_9AGAM</name>
<organism evidence="2 3">
    <name type="scientific">Sistotremastrum niveocremeum HHB9708</name>
    <dbReference type="NCBI Taxonomy" id="1314777"/>
    <lineage>
        <taxon>Eukaryota</taxon>
        <taxon>Fungi</taxon>
        <taxon>Dikarya</taxon>
        <taxon>Basidiomycota</taxon>
        <taxon>Agaricomycotina</taxon>
        <taxon>Agaricomycetes</taxon>
        <taxon>Sistotremastrales</taxon>
        <taxon>Sistotremastraceae</taxon>
        <taxon>Sertulicium</taxon>
        <taxon>Sertulicium niveocremeum</taxon>
    </lineage>
</organism>
<evidence type="ECO:0000313" key="2">
    <source>
        <dbReference type="EMBL" id="KZS95107.1"/>
    </source>
</evidence>
<dbReference type="InterPro" id="IPR012337">
    <property type="entry name" value="RNaseH-like_sf"/>
</dbReference>
<evidence type="ECO:0000256" key="1">
    <source>
        <dbReference type="SAM" id="MobiDB-lite"/>
    </source>
</evidence>
<proteinExistence type="predicted"/>
<gene>
    <name evidence="2" type="ORF">SISNIDRAFT_483985</name>
</gene>
<dbReference type="AlphaFoldDB" id="A0A164WJR8"/>
<dbReference type="SUPFAM" id="SSF53098">
    <property type="entry name" value="Ribonuclease H-like"/>
    <property type="match status" value="1"/>
</dbReference>